<gene>
    <name evidence="2" type="ORF">BEMITA_LOCUS5116</name>
</gene>
<accession>A0A9P0A879</accession>
<evidence type="ECO:0000256" key="1">
    <source>
        <dbReference type="SAM" id="SignalP"/>
    </source>
</evidence>
<keyword evidence="1" id="KW-0732">Signal</keyword>
<sequence>MRFSLIFLVPATILLSPLQPDLLCLSAGSFRWWGPRRCSPSGCMQWMSLGLLNRCRRSCNDAQGYFLSRDGQDFHAASTPFMYRLVQCRCSPSKALKKQISHTFDEQVANSYENYANSGKLSTARTLLLKKAAEKRIQPIVFYTADELQESPLLYPFGRERESGESVCVNQPIDWIYTHRYRQIGRSEVSWPLRLENSYVRWLKVSGGKWSAMHPLPLPVWGTPRQPYEINSMEDYKRVVAAIEPVLKNVMKDNNYDLFTNLILFYKAYKGSKRQELGKFLRWYIPPIRANYHTCVGQVLELMNRLGNLESRFPGLTEKLFIASGQKRVPNFESYLKLNLEPSLVEKYHVVVALNIKIKYGNIYRNGVLLLEPGFQIASVITVMEDRNHPHTGLFTQKKDLNRINKHEYSFSGSDYIIWVATENIGTPNERTLKRILYVGKPFYSPVDVTERRMLCFNFRALLSTDENGQIITGMYFAIPSDPKKAPGTALTLFYTIDGSPQMFQIPFESFGSDPMEKKYVDAIEISNQLLNWPDNLLMSRLKTVRQMLNDENFIRQMMELHEIFDRITQLK</sequence>
<dbReference type="EMBL" id="OU963864">
    <property type="protein sequence ID" value="CAH0385941.1"/>
    <property type="molecule type" value="Genomic_DNA"/>
</dbReference>
<feature type="chain" id="PRO_5040495503" evidence="1">
    <location>
        <begin position="21"/>
        <end position="572"/>
    </location>
</feature>
<proteinExistence type="predicted"/>
<name>A0A9P0A879_BEMTA</name>
<reference evidence="2" key="1">
    <citation type="submission" date="2021-12" db="EMBL/GenBank/DDBJ databases">
        <authorList>
            <person name="King R."/>
        </authorList>
    </citation>
    <scope>NUCLEOTIDE SEQUENCE</scope>
</reference>
<protein>
    <submittedName>
        <fullName evidence="2">Uncharacterized protein</fullName>
    </submittedName>
</protein>
<feature type="signal peptide" evidence="1">
    <location>
        <begin position="1"/>
        <end position="20"/>
    </location>
</feature>
<dbReference type="AlphaFoldDB" id="A0A9P0A879"/>
<keyword evidence="3" id="KW-1185">Reference proteome</keyword>
<dbReference type="Proteomes" id="UP001152759">
    <property type="component" value="Chromosome 3"/>
</dbReference>
<evidence type="ECO:0000313" key="3">
    <source>
        <dbReference type="Proteomes" id="UP001152759"/>
    </source>
</evidence>
<evidence type="ECO:0000313" key="2">
    <source>
        <dbReference type="EMBL" id="CAH0385941.1"/>
    </source>
</evidence>
<organism evidence="2 3">
    <name type="scientific">Bemisia tabaci</name>
    <name type="common">Sweetpotato whitefly</name>
    <name type="synonym">Aleurodes tabaci</name>
    <dbReference type="NCBI Taxonomy" id="7038"/>
    <lineage>
        <taxon>Eukaryota</taxon>
        <taxon>Metazoa</taxon>
        <taxon>Ecdysozoa</taxon>
        <taxon>Arthropoda</taxon>
        <taxon>Hexapoda</taxon>
        <taxon>Insecta</taxon>
        <taxon>Pterygota</taxon>
        <taxon>Neoptera</taxon>
        <taxon>Paraneoptera</taxon>
        <taxon>Hemiptera</taxon>
        <taxon>Sternorrhyncha</taxon>
        <taxon>Aleyrodoidea</taxon>
        <taxon>Aleyrodidae</taxon>
        <taxon>Aleyrodinae</taxon>
        <taxon>Bemisia</taxon>
    </lineage>
</organism>